<evidence type="ECO:0000313" key="8">
    <source>
        <dbReference type="EMBL" id="SHJ53049.1"/>
    </source>
</evidence>
<protein>
    <submittedName>
        <fullName evidence="8">RNA polymerase sigma-70 factor, ECF subfamily</fullName>
    </submittedName>
</protein>
<keyword evidence="2" id="KW-0805">Transcription regulation</keyword>
<dbReference type="Gene3D" id="1.10.10.10">
    <property type="entry name" value="Winged helix-like DNA-binding domain superfamily/Winged helix DNA-binding domain"/>
    <property type="match status" value="1"/>
</dbReference>
<evidence type="ECO:0000256" key="5">
    <source>
        <dbReference type="ARBA" id="ARBA00023163"/>
    </source>
</evidence>
<organism evidence="8 9">
    <name type="scientific">Paramaledivibacter caminithermalis (strain DSM 15212 / CIP 107654 / DViRD3)</name>
    <name type="common">Clostridium caminithermale</name>
    <dbReference type="NCBI Taxonomy" id="1121301"/>
    <lineage>
        <taxon>Bacteria</taxon>
        <taxon>Bacillati</taxon>
        <taxon>Bacillota</taxon>
        <taxon>Clostridia</taxon>
        <taxon>Peptostreptococcales</taxon>
        <taxon>Caminicellaceae</taxon>
        <taxon>Paramaledivibacter</taxon>
    </lineage>
</organism>
<evidence type="ECO:0000256" key="2">
    <source>
        <dbReference type="ARBA" id="ARBA00023015"/>
    </source>
</evidence>
<dbReference type="InterPro" id="IPR013325">
    <property type="entry name" value="RNA_pol_sigma_r2"/>
</dbReference>
<dbReference type="NCBIfam" id="TIGR02950">
    <property type="entry name" value="SigM_subfam"/>
    <property type="match status" value="1"/>
</dbReference>
<reference evidence="8 9" key="1">
    <citation type="submission" date="2016-11" db="EMBL/GenBank/DDBJ databases">
        <authorList>
            <person name="Jaros S."/>
            <person name="Januszkiewicz K."/>
            <person name="Wedrychowicz H."/>
        </authorList>
    </citation>
    <scope>NUCLEOTIDE SEQUENCE [LARGE SCALE GENOMIC DNA]</scope>
    <source>
        <strain evidence="8 9">DSM 15212</strain>
    </source>
</reference>
<keyword evidence="4" id="KW-0238">DNA-binding</keyword>
<dbReference type="InterPro" id="IPR039425">
    <property type="entry name" value="RNA_pol_sigma-70-like"/>
</dbReference>
<dbReference type="STRING" id="1121301.SAMN02745912_00224"/>
<evidence type="ECO:0000313" key="9">
    <source>
        <dbReference type="Proteomes" id="UP000184465"/>
    </source>
</evidence>
<comment type="similarity">
    <text evidence="1">Belongs to the sigma-70 factor family. ECF subfamily.</text>
</comment>
<keyword evidence="5" id="KW-0804">Transcription</keyword>
<accession>A0A1M6K240</accession>
<dbReference type="Gene3D" id="1.10.1740.10">
    <property type="match status" value="1"/>
</dbReference>
<evidence type="ECO:0000256" key="3">
    <source>
        <dbReference type="ARBA" id="ARBA00023082"/>
    </source>
</evidence>
<dbReference type="PANTHER" id="PTHR43133">
    <property type="entry name" value="RNA POLYMERASE ECF-TYPE SIGMA FACTO"/>
    <property type="match status" value="1"/>
</dbReference>
<dbReference type="InterPro" id="IPR013324">
    <property type="entry name" value="RNA_pol_sigma_r3/r4-like"/>
</dbReference>
<keyword evidence="3" id="KW-0731">Sigma factor</keyword>
<dbReference type="SUPFAM" id="SSF88946">
    <property type="entry name" value="Sigma2 domain of RNA polymerase sigma factors"/>
    <property type="match status" value="1"/>
</dbReference>
<evidence type="ECO:0000256" key="1">
    <source>
        <dbReference type="ARBA" id="ARBA00010641"/>
    </source>
</evidence>
<evidence type="ECO:0000259" key="6">
    <source>
        <dbReference type="Pfam" id="PF04542"/>
    </source>
</evidence>
<dbReference type="InterPro" id="IPR036388">
    <property type="entry name" value="WH-like_DNA-bd_sf"/>
</dbReference>
<dbReference type="Pfam" id="PF08281">
    <property type="entry name" value="Sigma70_r4_2"/>
    <property type="match status" value="1"/>
</dbReference>
<dbReference type="GO" id="GO:0016987">
    <property type="term" value="F:sigma factor activity"/>
    <property type="evidence" value="ECO:0007669"/>
    <property type="project" value="UniProtKB-KW"/>
</dbReference>
<dbReference type="OrthoDB" id="9795666at2"/>
<name>A0A1M6K240_PARC5</name>
<dbReference type="SUPFAM" id="SSF88659">
    <property type="entry name" value="Sigma3 and sigma4 domains of RNA polymerase sigma factors"/>
    <property type="match status" value="1"/>
</dbReference>
<gene>
    <name evidence="8" type="ORF">SAMN02745912_00224</name>
</gene>
<dbReference type="EMBL" id="FRAG01000002">
    <property type="protein sequence ID" value="SHJ53049.1"/>
    <property type="molecule type" value="Genomic_DNA"/>
</dbReference>
<dbReference type="GO" id="GO:0006352">
    <property type="term" value="P:DNA-templated transcription initiation"/>
    <property type="evidence" value="ECO:0007669"/>
    <property type="project" value="InterPro"/>
</dbReference>
<dbReference type="InterPro" id="IPR014296">
    <property type="entry name" value="RNA_pol_sigma-M_bacilli"/>
</dbReference>
<dbReference type="InterPro" id="IPR007627">
    <property type="entry name" value="RNA_pol_sigma70_r2"/>
</dbReference>
<evidence type="ECO:0000256" key="4">
    <source>
        <dbReference type="ARBA" id="ARBA00023125"/>
    </source>
</evidence>
<dbReference type="AlphaFoldDB" id="A0A1M6K240"/>
<feature type="domain" description="RNA polymerase sigma-70 region 2" evidence="6">
    <location>
        <begin position="12"/>
        <end position="76"/>
    </location>
</feature>
<feature type="domain" description="RNA polymerase sigma factor 70 region 4 type 2" evidence="7">
    <location>
        <begin position="112"/>
        <end position="161"/>
    </location>
</feature>
<dbReference type="NCBIfam" id="TIGR02937">
    <property type="entry name" value="sigma70-ECF"/>
    <property type="match status" value="1"/>
</dbReference>
<dbReference type="InterPro" id="IPR013249">
    <property type="entry name" value="RNA_pol_sigma70_r4_t2"/>
</dbReference>
<sequence length="173" mass="20418">MKDSINSLEEIYIAYKSHIYSYLYNHTNNPQVSEELCQEVFLKAFKGLSSFKGRSSIKTWLYRIAHNEYVSWCRKEVKYKCVSIEGKEAYKALVENKSPLDIIESYEEAHNIKNVLSNMNDEYRSVLILCDLHNLSYKEISNILQCSLSKVKITIYRARIKFRQLYEKAGEKY</sequence>
<keyword evidence="9" id="KW-1185">Reference proteome</keyword>
<dbReference type="PANTHER" id="PTHR43133:SF52">
    <property type="entry name" value="ECF RNA POLYMERASE SIGMA FACTOR SIGL"/>
    <property type="match status" value="1"/>
</dbReference>
<dbReference type="RefSeq" id="WP_073146542.1">
    <property type="nucleotide sequence ID" value="NZ_FRAG01000002.1"/>
</dbReference>
<evidence type="ECO:0000259" key="7">
    <source>
        <dbReference type="Pfam" id="PF08281"/>
    </source>
</evidence>
<dbReference type="GO" id="GO:0003677">
    <property type="term" value="F:DNA binding"/>
    <property type="evidence" value="ECO:0007669"/>
    <property type="project" value="UniProtKB-KW"/>
</dbReference>
<dbReference type="InterPro" id="IPR014284">
    <property type="entry name" value="RNA_pol_sigma-70_dom"/>
</dbReference>
<proteinExistence type="inferred from homology"/>
<dbReference type="Proteomes" id="UP000184465">
    <property type="component" value="Unassembled WGS sequence"/>
</dbReference>
<dbReference type="Pfam" id="PF04542">
    <property type="entry name" value="Sigma70_r2"/>
    <property type="match status" value="1"/>
</dbReference>
<dbReference type="CDD" id="cd06171">
    <property type="entry name" value="Sigma70_r4"/>
    <property type="match status" value="1"/>
</dbReference>